<evidence type="ECO:0008006" key="3">
    <source>
        <dbReference type="Google" id="ProtNLM"/>
    </source>
</evidence>
<protein>
    <recommendedName>
        <fullName evidence="3">Secreted protein</fullName>
    </recommendedName>
</protein>
<evidence type="ECO:0000313" key="2">
    <source>
        <dbReference type="Proteomes" id="UP001519460"/>
    </source>
</evidence>
<sequence>MMRRTCWLLWLQPQFPRLQNHVSPQVATLGIFSEAGIKRHLFQKVDSWLVVCSGQGRRRGWAATQLAARHASDGG</sequence>
<keyword evidence="2" id="KW-1185">Reference proteome</keyword>
<comment type="caution">
    <text evidence="1">The sequence shown here is derived from an EMBL/GenBank/DDBJ whole genome shotgun (WGS) entry which is preliminary data.</text>
</comment>
<accession>A0ABD0JHR7</accession>
<name>A0ABD0JHR7_9CAEN</name>
<dbReference type="EMBL" id="JACVVK020000442">
    <property type="protein sequence ID" value="KAK7474243.1"/>
    <property type="molecule type" value="Genomic_DNA"/>
</dbReference>
<proteinExistence type="predicted"/>
<organism evidence="1 2">
    <name type="scientific">Batillaria attramentaria</name>
    <dbReference type="NCBI Taxonomy" id="370345"/>
    <lineage>
        <taxon>Eukaryota</taxon>
        <taxon>Metazoa</taxon>
        <taxon>Spiralia</taxon>
        <taxon>Lophotrochozoa</taxon>
        <taxon>Mollusca</taxon>
        <taxon>Gastropoda</taxon>
        <taxon>Caenogastropoda</taxon>
        <taxon>Sorbeoconcha</taxon>
        <taxon>Cerithioidea</taxon>
        <taxon>Batillariidae</taxon>
        <taxon>Batillaria</taxon>
    </lineage>
</organism>
<reference evidence="1 2" key="1">
    <citation type="journal article" date="2023" name="Sci. Data">
        <title>Genome assembly of the Korean intertidal mud-creeper Batillaria attramentaria.</title>
        <authorList>
            <person name="Patra A.K."/>
            <person name="Ho P.T."/>
            <person name="Jun S."/>
            <person name="Lee S.J."/>
            <person name="Kim Y."/>
            <person name="Won Y.J."/>
        </authorList>
    </citation>
    <scope>NUCLEOTIDE SEQUENCE [LARGE SCALE GENOMIC DNA]</scope>
    <source>
        <strain evidence="1">Wonlab-2016</strain>
    </source>
</reference>
<gene>
    <name evidence="1" type="ORF">BaRGS_00034486</name>
</gene>
<dbReference type="AlphaFoldDB" id="A0ABD0JHR7"/>
<dbReference type="Proteomes" id="UP001519460">
    <property type="component" value="Unassembled WGS sequence"/>
</dbReference>
<evidence type="ECO:0000313" key="1">
    <source>
        <dbReference type="EMBL" id="KAK7474243.1"/>
    </source>
</evidence>